<dbReference type="InterPro" id="IPR050179">
    <property type="entry name" value="Trans_hexapeptide_repeat"/>
</dbReference>
<keyword evidence="3" id="KW-1185">Reference proteome</keyword>
<sequence>MSFSLSRLSFLRRLLTGARLKLFRAVMKMDIHPSVEMSLSAKPDYTFPRGVHIGEKTYVAFNARIMTHDRTRGLYVHTRIGKNCFIGGESLILPGVEIGDNCVIGAGSVVTRNVPARSIVAGNPAKIIQSDIEVGAFGRFMDADVTERELRNSDPAAGALPDRMKG</sequence>
<dbReference type="AlphaFoldDB" id="A0A9X1F0W3"/>
<comment type="caution">
    <text evidence="2">The sequence shown here is derived from an EMBL/GenBank/DDBJ whole genome shotgun (WGS) entry which is preliminary data.</text>
</comment>
<dbReference type="CDD" id="cd04647">
    <property type="entry name" value="LbH_MAT_like"/>
    <property type="match status" value="1"/>
</dbReference>
<evidence type="ECO:0000313" key="3">
    <source>
        <dbReference type="Proteomes" id="UP001138681"/>
    </source>
</evidence>
<protein>
    <submittedName>
        <fullName evidence="2">Acyltransferase</fullName>
    </submittedName>
</protein>
<dbReference type="GO" id="GO:0016746">
    <property type="term" value="F:acyltransferase activity"/>
    <property type="evidence" value="ECO:0007669"/>
    <property type="project" value="UniProtKB-KW"/>
</dbReference>
<keyword evidence="2" id="KW-0808">Transferase</keyword>
<dbReference type="EMBL" id="JAGSPC010000001">
    <property type="protein sequence ID" value="MBV7258282.1"/>
    <property type="molecule type" value="Genomic_DNA"/>
</dbReference>
<dbReference type="PANTHER" id="PTHR43300:SF11">
    <property type="entry name" value="ACETYLTRANSFERASE RV3034C-RELATED"/>
    <property type="match status" value="1"/>
</dbReference>
<accession>A0A9X1F0W3</accession>
<dbReference type="RefSeq" id="WP_218403618.1">
    <property type="nucleotide sequence ID" value="NZ_JAGSPC010000001.1"/>
</dbReference>
<dbReference type="Proteomes" id="UP001138681">
    <property type="component" value="Unassembled WGS sequence"/>
</dbReference>
<evidence type="ECO:0000313" key="2">
    <source>
        <dbReference type="EMBL" id="MBV7258282.1"/>
    </source>
</evidence>
<comment type="similarity">
    <text evidence="1">Belongs to the transferase hexapeptide repeat family.</text>
</comment>
<name>A0A9X1F0W3_9SPHN</name>
<reference evidence="2" key="1">
    <citation type="submission" date="2021-04" db="EMBL/GenBank/DDBJ databases">
        <authorList>
            <person name="Pira H."/>
            <person name="Risdian C."/>
            <person name="Wink J."/>
        </authorList>
    </citation>
    <scope>NUCLEOTIDE SEQUENCE</scope>
    <source>
        <strain evidence="2">WH158</strain>
    </source>
</reference>
<gene>
    <name evidence="2" type="ORF">KCG46_01685</name>
</gene>
<dbReference type="PANTHER" id="PTHR43300">
    <property type="entry name" value="ACETYLTRANSFERASE"/>
    <property type="match status" value="1"/>
</dbReference>
<keyword evidence="2" id="KW-0012">Acyltransferase</keyword>
<organism evidence="2 3">
    <name type="scientific">Erythrobacter crassostreae</name>
    <dbReference type="NCBI Taxonomy" id="2828328"/>
    <lineage>
        <taxon>Bacteria</taxon>
        <taxon>Pseudomonadati</taxon>
        <taxon>Pseudomonadota</taxon>
        <taxon>Alphaproteobacteria</taxon>
        <taxon>Sphingomonadales</taxon>
        <taxon>Erythrobacteraceae</taxon>
        <taxon>Erythrobacter/Porphyrobacter group</taxon>
        <taxon>Erythrobacter</taxon>
    </lineage>
</organism>
<dbReference type="InterPro" id="IPR001451">
    <property type="entry name" value="Hexapep"/>
</dbReference>
<dbReference type="Pfam" id="PF14602">
    <property type="entry name" value="Hexapep_2"/>
    <property type="match status" value="1"/>
</dbReference>
<proteinExistence type="inferred from homology"/>
<evidence type="ECO:0000256" key="1">
    <source>
        <dbReference type="ARBA" id="ARBA00007274"/>
    </source>
</evidence>